<keyword evidence="5" id="KW-0812">Transmembrane</keyword>
<sequence length="371" mass="33197">MHTAVRRAIHTALLTGGLVVAGSVAAHAAEDDGLLAGLGIQAPVDVPVEVSGLAAGLLGDATVTGAGGAPADPAPAPTASVPGGSAGGAVSGTEVAAPVHVPVDVSAVAVGVLGDAAVAGSGTPAPAAAPSATVEQGDGEGLASGTAVAVPVGVPVTVDSVALGVLGDAAVTGTGPDDGTAPASDAPAATVGGGDSAGIASGTGAAAPISIPVTVGSLAVGLLGDSAIAGSSGTAADAPAATVGAGSGEGLLARLGLAVPVSVPVTLGGLALGVGGDATVADPGTGTTTPGTTPGTGTTPDGTATPASAVTSAVLAAADVAAALDASAAAGVRLAPAALAPTGAPAAVLSLTAAALVALGLLLRRLPRTAL</sequence>
<dbReference type="EMBL" id="BJVQ01000044">
    <property type="protein sequence ID" value="GEL47687.1"/>
    <property type="molecule type" value="Genomic_DNA"/>
</dbReference>
<accession>A0A511FH76</accession>
<reference evidence="8 10" key="1">
    <citation type="submission" date="2019-07" db="EMBL/GenBank/DDBJ databases">
        <title>Whole genome shotgun sequence of Cellulomonas hominis NBRC 16055.</title>
        <authorList>
            <person name="Hosoyama A."/>
            <person name="Uohara A."/>
            <person name="Ohji S."/>
            <person name="Ichikawa N."/>
        </authorList>
    </citation>
    <scope>NUCLEOTIDE SEQUENCE [LARGE SCALE GENOMIC DNA]</scope>
    <source>
        <strain evidence="8 10">NBRC 16055</strain>
    </source>
</reference>
<evidence type="ECO:0000313" key="9">
    <source>
        <dbReference type="EMBL" id="MBB5473043.1"/>
    </source>
</evidence>
<keyword evidence="2" id="KW-0130">Cell adhesion</keyword>
<evidence type="ECO:0000256" key="2">
    <source>
        <dbReference type="ARBA" id="ARBA00022889"/>
    </source>
</evidence>
<dbReference type="Proteomes" id="UP000321723">
    <property type="component" value="Unassembled WGS sequence"/>
</dbReference>
<protein>
    <recommendedName>
        <fullName evidence="7">Chaplin domain-containing protein</fullName>
    </recommendedName>
</protein>
<feature type="domain" description="Chaplin" evidence="7">
    <location>
        <begin position="86"/>
        <end position="126"/>
    </location>
</feature>
<dbReference type="GO" id="GO:0007155">
    <property type="term" value="P:cell adhesion"/>
    <property type="evidence" value="ECO:0007669"/>
    <property type="project" value="UniProtKB-KW"/>
</dbReference>
<dbReference type="RefSeq" id="WP_146839001.1">
    <property type="nucleotide sequence ID" value="NZ_BJVQ01000044.1"/>
</dbReference>
<keyword evidence="3" id="KW-0034">Amyloid</keyword>
<feature type="domain" description="Chaplin" evidence="7">
    <location>
        <begin position="31"/>
        <end position="71"/>
    </location>
</feature>
<name>A0A511FH76_9CELL</name>
<feature type="region of interest" description="Disordered" evidence="4">
    <location>
        <begin position="68"/>
        <end position="89"/>
    </location>
</feature>
<evidence type="ECO:0000256" key="4">
    <source>
        <dbReference type="SAM" id="MobiDB-lite"/>
    </source>
</evidence>
<keyword evidence="1" id="KW-0964">Secreted</keyword>
<keyword evidence="1" id="KW-0134">Cell wall</keyword>
<evidence type="ECO:0000259" key="7">
    <source>
        <dbReference type="PROSITE" id="PS51884"/>
    </source>
</evidence>
<reference evidence="9 11" key="2">
    <citation type="submission" date="2020-08" db="EMBL/GenBank/DDBJ databases">
        <title>Sequencing the genomes of 1000 actinobacteria strains.</title>
        <authorList>
            <person name="Klenk H.-P."/>
        </authorList>
    </citation>
    <scope>NUCLEOTIDE SEQUENCE [LARGE SCALE GENOMIC DNA]</scope>
    <source>
        <strain evidence="9 11">DSM 9581</strain>
    </source>
</reference>
<feature type="chain" id="PRO_5036131461" description="Chaplin domain-containing protein" evidence="6">
    <location>
        <begin position="29"/>
        <end position="371"/>
    </location>
</feature>
<evidence type="ECO:0000256" key="5">
    <source>
        <dbReference type="SAM" id="Phobius"/>
    </source>
</evidence>
<keyword evidence="5" id="KW-0472">Membrane</keyword>
<dbReference type="AlphaFoldDB" id="A0A511FH76"/>
<keyword evidence="5" id="KW-1133">Transmembrane helix</keyword>
<evidence type="ECO:0000256" key="6">
    <source>
        <dbReference type="SAM" id="SignalP"/>
    </source>
</evidence>
<dbReference type="PROSITE" id="PS51884">
    <property type="entry name" value="CHAPLIN"/>
    <property type="match status" value="2"/>
</dbReference>
<dbReference type="Proteomes" id="UP000564629">
    <property type="component" value="Unassembled WGS sequence"/>
</dbReference>
<gene>
    <name evidence="8" type="ORF">CHO01_28030</name>
    <name evidence="9" type="ORF">HNR08_001779</name>
</gene>
<feature type="region of interest" description="Disordered" evidence="4">
    <location>
        <begin position="278"/>
        <end position="303"/>
    </location>
</feature>
<comment type="caution">
    <text evidence="8">The sequence shown here is derived from an EMBL/GenBank/DDBJ whole genome shotgun (WGS) entry which is preliminary data.</text>
</comment>
<dbReference type="EMBL" id="JACHDN010000001">
    <property type="protein sequence ID" value="MBB5473043.1"/>
    <property type="molecule type" value="Genomic_DNA"/>
</dbReference>
<dbReference type="InterPro" id="IPR005528">
    <property type="entry name" value="ChpA-H"/>
</dbReference>
<proteinExistence type="predicted"/>
<evidence type="ECO:0000256" key="1">
    <source>
        <dbReference type="ARBA" id="ARBA00022512"/>
    </source>
</evidence>
<evidence type="ECO:0000313" key="11">
    <source>
        <dbReference type="Proteomes" id="UP000564629"/>
    </source>
</evidence>
<evidence type="ECO:0000313" key="10">
    <source>
        <dbReference type="Proteomes" id="UP000321723"/>
    </source>
</evidence>
<keyword evidence="10" id="KW-1185">Reference proteome</keyword>
<evidence type="ECO:0000313" key="8">
    <source>
        <dbReference type="EMBL" id="GEL47687.1"/>
    </source>
</evidence>
<feature type="transmembrane region" description="Helical" evidence="5">
    <location>
        <begin position="343"/>
        <end position="363"/>
    </location>
</feature>
<dbReference type="Pfam" id="PF03777">
    <property type="entry name" value="ChpA-C"/>
    <property type="match status" value="1"/>
</dbReference>
<evidence type="ECO:0000256" key="3">
    <source>
        <dbReference type="ARBA" id="ARBA00023087"/>
    </source>
</evidence>
<organism evidence="8 10">
    <name type="scientific">Cellulomonas hominis</name>
    <dbReference type="NCBI Taxonomy" id="156981"/>
    <lineage>
        <taxon>Bacteria</taxon>
        <taxon>Bacillati</taxon>
        <taxon>Actinomycetota</taxon>
        <taxon>Actinomycetes</taxon>
        <taxon>Micrococcales</taxon>
        <taxon>Cellulomonadaceae</taxon>
        <taxon>Cellulomonas</taxon>
    </lineage>
</organism>
<feature type="signal peptide" evidence="6">
    <location>
        <begin position="1"/>
        <end position="28"/>
    </location>
</feature>
<keyword evidence="6" id="KW-0732">Signal</keyword>